<keyword evidence="4 6" id="KW-1133">Transmembrane helix</keyword>
<dbReference type="STRING" id="857566.A0A1E3PRZ4"/>
<sequence length="471" mass="54065">NGSLYAHVLTRIAPVKPLDGQSSDPNDEIGHSVISITQYLPQRRVIKTKSLLKGEDNHDTDETSNEDEDIYETTDNNREIIVSHIHPNMTLQVVDTTASINYAATAPLIKSYMQLSNKVHPLDTTAGFYHPVIFHNEFWNLKKDYMPVKDLTKIGLNLAISTTSFLKFQMVATFSDGIRQQEMSGMVPASQFDEFKRVLMETNVYLLAVTVAVSLMHTLFEFLAFKNDISHWKQKKDNVGVSVRTIMANVIMQLIILLYLIDNNEETSYMILLSQGMGIVVEAWKITKSVDIQFSPPTDANLKAKKTKTTSLLNIIWITDKHELSDTEARTQEYDSIAFRYLYMIAIPLILAYAGYALVYLKHKSWYSFIISTLVGSVYAYGFLMLVPSIYINYRLKSVAHIPRKALVYKFLNTFIDDLFAWVVKMPLLHRLATLRDDVIFFVYLYQTWLYRVDYSRVNEFGQSGEDDKNE</sequence>
<accession>A0A1E3PRZ4</accession>
<evidence type="ECO:0000256" key="3">
    <source>
        <dbReference type="ARBA" id="ARBA00022692"/>
    </source>
</evidence>
<evidence type="ECO:0000256" key="5">
    <source>
        <dbReference type="ARBA" id="ARBA00023136"/>
    </source>
</evidence>
<dbReference type="GO" id="GO:0016020">
    <property type="term" value="C:membrane"/>
    <property type="evidence" value="ECO:0007669"/>
    <property type="project" value="UniProtKB-SubCell"/>
</dbReference>
<comment type="similarity">
    <text evidence="2">Belongs to the CLPTM1 family.</text>
</comment>
<feature type="transmembrane region" description="Helical" evidence="6">
    <location>
        <begin position="241"/>
        <end position="261"/>
    </location>
</feature>
<protein>
    <submittedName>
        <fullName evidence="7">Cleft lip and palate transmembrane 1</fullName>
    </submittedName>
</protein>
<evidence type="ECO:0000256" key="4">
    <source>
        <dbReference type="ARBA" id="ARBA00022989"/>
    </source>
</evidence>
<dbReference type="GO" id="GO:0012505">
    <property type="term" value="C:endomembrane system"/>
    <property type="evidence" value="ECO:0007669"/>
    <property type="project" value="TreeGrafter"/>
</dbReference>
<comment type="subcellular location">
    <subcellularLocation>
        <location evidence="1">Membrane</location>
        <topology evidence="1">Multi-pass membrane protein</topology>
    </subcellularLocation>
</comment>
<gene>
    <name evidence="7" type="ORF">NADFUDRAFT_10838</name>
</gene>
<organism evidence="7 8">
    <name type="scientific">Nadsonia fulvescens var. elongata DSM 6958</name>
    <dbReference type="NCBI Taxonomy" id="857566"/>
    <lineage>
        <taxon>Eukaryota</taxon>
        <taxon>Fungi</taxon>
        <taxon>Dikarya</taxon>
        <taxon>Ascomycota</taxon>
        <taxon>Saccharomycotina</taxon>
        <taxon>Dipodascomycetes</taxon>
        <taxon>Dipodascales</taxon>
        <taxon>Dipodascales incertae sedis</taxon>
        <taxon>Nadsonia</taxon>
    </lineage>
</organism>
<evidence type="ECO:0000313" key="7">
    <source>
        <dbReference type="EMBL" id="ODQ68100.1"/>
    </source>
</evidence>
<reference evidence="7 8" key="1">
    <citation type="journal article" date="2016" name="Proc. Natl. Acad. Sci. U.S.A.">
        <title>Comparative genomics of biotechnologically important yeasts.</title>
        <authorList>
            <person name="Riley R."/>
            <person name="Haridas S."/>
            <person name="Wolfe K.H."/>
            <person name="Lopes M.R."/>
            <person name="Hittinger C.T."/>
            <person name="Goeker M."/>
            <person name="Salamov A.A."/>
            <person name="Wisecaver J.H."/>
            <person name="Long T.M."/>
            <person name="Calvey C.H."/>
            <person name="Aerts A.L."/>
            <person name="Barry K.W."/>
            <person name="Choi C."/>
            <person name="Clum A."/>
            <person name="Coughlan A.Y."/>
            <person name="Deshpande S."/>
            <person name="Douglass A.P."/>
            <person name="Hanson S.J."/>
            <person name="Klenk H.-P."/>
            <person name="LaButti K.M."/>
            <person name="Lapidus A."/>
            <person name="Lindquist E.A."/>
            <person name="Lipzen A.M."/>
            <person name="Meier-Kolthoff J.P."/>
            <person name="Ohm R.A."/>
            <person name="Otillar R.P."/>
            <person name="Pangilinan J.L."/>
            <person name="Peng Y."/>
            <person name="Rokas A."/>
            <person name="Rosa C.A."/>
            <person name="Scheuner C."/>
            <person name="Sibirny A.A."/>
            <person name="Slot J.C."/>
            <person name="Stielow J.B."/>
            <person name="Sun H."/>
            <person name="Kurtzman C.P."/>
            <person name="Blackwell M."/>
            <person name="Grigoriev I.V."/>
            <person name="Jeffries T.W."/>
        </authorList>
    </citation>
    <scope>NUCLEOTIDE SEQUENCE [LARGE SCALE GENOMIC DNA]</scope>
    <source>
        <strain evidence="7 8">DSM 6958</strain>
    </source>
</reference>
<evidence type="ECO:0000256" key="2">
    <source>
        <dbReference type="ARBA" id="ARBA00009310"/>
    </source>
</evidence>
<feature type="transmembrane region" description="Helical" evidence="6">
    <location>
        <begin position="204"/>
        <end position="225"/>
    </location>
</feature>
<keyword evidence="8" id="KW-1185">Reference proteome</keyword>
<evidence type="ECO:0000256" key="6">
    <source>
        <dbReference type="SAM" id="Phobius"/>
    </source>
</evidence>
<dbReference type="InterPro" id="IPR008429">
    <property type="entry name" value="CLPTM1"/>
</dbReference>
<feature type="non-terminal residue" evidence="7">
    <location>
        <position position="1"/>
    </location>
</feature>
<dbReference type="AlphaFoldDB" id="A0A1E3PRZ4"/>
<feature type="transmembrane region" description="Helical" evidence="6">
    <location>
        <begin position="341"/>
        <end position="360"/>
    </location>
</feature>
<name>A0A1E3PRZ4_9ASCO</name>
<keyword evidence="5 6" id="KW-0472">Membrane</keyword>
<dbReference type="PANTHER" id="PTHR21347:SF0">
    <property type="entry name" value="LIPID SCRAMBLASE CLPTM1L"/>
    <property type="match status" value="1"/>
</dbReference>
<evidence type="ECO:0000256" key="1">
    <source>
        <dbReference type="ARBA" id="ARBA00004141"/>
    </source>
</evidence>
<dbReference type="PANTHER" id="PTHR21347">
    <property type="entry name" value="CLEFT LIP AND PALATE ASSOCIATED TRANSMEMBRANE PROTEIN-RELATED"/>
    <property type="match status" value="1"/>
</dbReference>
<feature type="non-terminal residue" evidence="7">
    <location>
        <position position="471"/>
    </location>
</feature>
<evidence type="ECO:0000313" key="8">
    <source>
        <dbReference type="Proteomes" id="UP000095009"/>
    </source>
</evidence>
<dbReference type="Pfam" id="PF05602">
    <property type="entry name" value="CLPTM1"/>
    <property type="match status" value="1"/>
</dbReference>
<dbReference type="EMBL" id="KV454406">
    <property type="protein sequence ID" value="ODQ68100.1"/>
    <property type="molecule type" value="Genomic_DNA"/>
</dbReference>
<proteinExistence type="inferred from homology"/>
<feature type="transmembrane region" description="Helical" evidence="6">
    <location>
        <begin position="366"/>
        <end position="387"/>
    </location>
</feature>
<keyword evidence="3 6" id="KW-0812">Transmembrane</keyword>
<dbReference type="Proteomes" id="UP000095009">
    <property type="component" value="Unassembled WGS sequence"/>
</dbReference>
<dbReference type="OrthoDB" id="378564at2759"/>